<proteinExistence type="predicted"/>
<name>A0A2U1K4M2_9BACI</name>
<dbReference type="AlphaFoldDB" id="A0A2U1K4M2"/>
<dbReference type="EMBL" id="QCZG01000012">
    <property type="protein sequence ID" value="PWA12099.1"/>
    <property type="molecule type" value="Genomic_DNA"/>
</dbReference>
<evidence type="ECO:0000313" key="1">
    <source>
        <dbReference type="EMBL" id="PWA12099.1"/>
    </source>
</evidence>
<accession>A0A2U1K4M2</accession>
<sequence length="85" mass="9761">MEPKTIDSHHCFGGGKMARLAYKKSHQNICFICEKEQASGITISDQFMCEECERNVVSTDTNDAKYLFYLHQLEKLKTALITNKE</sequence>
<dbReference type="Proteomes" id="UP000245998">
    <property type="component" value="Unassembled WGS sequence"/>
</dbReference>
<comment type="caution">
    <text evidence="1">The sequence shown here is derived from an EMBL/GenBank/DDBJ whole genome shotgun (WGS) entry which is preliminary data.</text>
</comment>
<dbReference type="InterPro" id="IPR019700">
    <property type="entry name" value="Sigma-G_inhibitor_Gin"/>
</dbReference>
<gene>
    <name evidence="1" type="ORF">DCC39_07580</name>
</gene>
<keyword evidence="2" id="KW-1185">Reference proteome</keyword>
<evidence type="ECO:0008006" key="3">
    <source>
        <dbReference type="Google" id="ProtNLM"/>
    </source>
</evidence>
<protein>
    <recommendedName>
        <fullName evidence="3">Inhibitor of sigma-G Gin</fullName>
    </recommendedName>
</protein>
<evidence type="ECO:0000313" key="2">
    <source>
        <dbReference type="Proteomes" id="UP000245998"/>
    </source>
</evidence>
<reference evidence="1 2" key="1">
    <citation type="submission" date="2018-04" db="EMBL/GenBank/DDBJ databases">
        <title>Camelliibacillus theae gen. nov., sp. nov., isolated from Pu'er tea.</title>
        <authorList>
            <person name="Niu L."/>
        </authorList>
    </citation>
    <scope>NUCLEOTIDE SEQUENCE [LARGE SCALE GENOMIC DNA]</scope>
    <source>
        <strain evidence="1 2">T8</strain>
    </source>
</reference>
<dbReference type="Pfam" id="PF10764">
    <property type="entry name" value="Gin"/>
    <property type="match status" value="1"/>
</dbReference>
<organism evidence="1 2">
    <name type="scientific">Pueribacillus theae</name>
    <dbReference type="NCBI Taxonomy" id="2171751"/>
    <lineage>
        <taxon>Bacteria</taxon>
        <taxon>Bacillati</taxon>
        <taxon>Bacillota</taxon>
        <taxon>Bacilli</taxon>
        <taxon>Bacillales</taxon>
        <taxon>Bacillaceae</taxon>
        <taxon>Pueribacillus</taxon>
    </lineage>
</organism>